<accession>A0AAD8AH88</accession>
<feature type="compositionally biased region" description="Basic and acidic residues" evidence="1">
    <location>
        <begin position="106"/>
        <end position="115"/>
    </location>
</feature>
<evidence type="ECO:0000313" key="3">
    <source>
        <dbReference type="Proteomes" id="UP001233999"/>
    </source>
</evidence>
<reference evidence="2" key="1">
    <citation type="journal article" date="2023" name="IScience">
        <title>Live-bearing cockroach genome reveals convergent evolutionary mechanisms linked to viviparity in insects and beyond.</title>
        <authorList>
            <person name="Fouks B."/>
            <person name="Harrison M.C."/>
            <person name="Mikhailova A.A."/>
            <person name="Marchal E."/>
            <person name="English S."/>
            <person name="Carruthers M."/>
            <person name="Jennings E.C."/>
            <person name="Chiamaka E.L."/>
            <person name="Frigard R.A."/>
            <person name="Pippel M."/>
            <person name="Attardo G.M."/>
            <person name="Benoit J.B."/>
            <person name="Bornberg-Bauer E."/>
            <person name="Tobe S.S."/>
        </authorList>
    </citation>
    <scope>NUCLEOTIDE SEQUENCE</scope>
    <source>
        <strain evidence="2">Stay&amp;Tobe</strain>
    </source>
</reference>
<feature type="compositionally biased region" description="Polar residues" evidence="1">
    <location>
        <begin position="95"/>
        <end position="105"/>
    </location>
</feature>
<feature type="region of interest" description="Disordered" evidence="1">
    <location>
        <begin position="92"/>
        <end position="127"/>
    </location>
</feature>
<protein>
    <submittedName>
        <fullName evidence="2">Uncharacterized protein</fullName>
    </submittedName>
</protein>
<organism evidence="2 3">
    <name type="scientific">Diploptera punctata</name>
    <name type="common">Pacific beetle cockroach</name>
    <dbReference type="NCBI Taxonomy" id="6984"/>
    <lineage>
        <taxon>Eukaryota</taxon>
        <taxon>Metazoa</taxon>
        <taxon>Ecdysozoa</taxon>
        <taxon>Arthropoda</taxon>
        <taxon>Hexapoda</taxon>
        <taxon>Insecta</taxon>
        <taxon>Pterygota</taxon>
        <taxon>Neoptera</taxon>
        <taxon>Polyneoptera</taxon>
        <taxon>Dictyoptera</taxon>
        <taxon>Blattodea</taxon>
        <taxon>Blaberoidea</taxon>
        <taxon>Blaberidae</taxon>
        <taxon>Diplopterinae</taxon>
        <taxon>Diploptera</taxon>
    </lineage>
</organism>
<keyword evidence="3" id="KW-1185">Reference proteome</keyword>
<gene>
    <name evidence="2" type="ORF">L9F63_010522</name>
</gene>
<dbReference type="EMBL" id="JASPKZ010000841">
    <property type="protein sequence ID" value="KAJ9598999.1"/>
    <property type="molecule type" value="Genomic_DNA"/>
</dbReference>
<dbReference type="Proteomes" id="UP001233999">
    <property type="component" value="Unassembled WGS sequence"/>
</dbReference>
<proteinExistence type="predicted"/>
<comment type="caution">
    <text evidence="2">The sequence shown here is derived from an EMBL/GenBank/DDBJ whole genome shotgun (WGS) entry which is preliminary data.</text>
</comment>
<reference evidence="2" key="2">
    <citation type="submission" date="2023-05" db="EMBL/GenBank/DDBJ databases">
        <authorList>
            <person name="Fouks B."/>
        </authorList>
    </citation>
    <scope>NUCLEOTIDE SEQUENCE</scope>
    <source>
        <strain evidence="2">Stay&amp;Tobe</strain>
        <tissue evidence="2">Testes</tissue>
    </source>
</reference>
<sequence length="151" mass="16946">MMSGDSPTPHSELVFDFKETSVSPPINAKCMQDKAVQCADHADETTNSGLAHQTIAVQELKHNFEEQEDPPLSQPSSYRRSLENEEAIEHIEEVATTSHVDTQPLKSEEETRINIDEPDGMCFQEPEPKPEESCGLQCLYYTLQCCDCTIL</sequence>
<evidence type="ECO:0000313" key="2">
    <source>
        <dbReference type="EMBL" id="KAJ9598999.1"/>
    </source>
</evidence>
<dbReference type="AlphaFoldDB" id="A0AAD8AH88"/>
<evidence type="ECO:0000256" key="1">
    <source>
        <dbReference type="SAM" id="MobiDB-lite"/>
    </source>
</evidence>
<name>A0AAD8AH88_DIPPU</name>